<keyword evidence="1" id="KW-0805">Transcription regulation</keyword>
<dbReference type="CDD" id="cd01392">
    <property type="entry name" value="HTH_LacI"/>
    <property type="match status" value="1"/>
</dbReference>
<dbReference type="AlphaFoldDB" id="A0A2Z4AJX1"/>
<reference evidence="5 6" key="1">
    <citation type="submission" date="2018-06" db="EMBL/GenBank/DDBJ databases">
        <title>Draft Genome Sequence of a Novel Marine Bacterium Related to the Verrucomicrobia.</title>
        <authorList>
            <person name="Vosseberg J."/>
            <person name="Martijn J."/>
            <person name="Ettema T.J.G."/>
        </authorList>
    </citation>
    <scope>NUCLEOTIDE SEQUENCE [LARGE SCALE GENOMIC DNA]</scope>
    <source>
        <strain evidence="5">TARA_B100001123</strain>
    </source>
</reference>
<feature type="domain" description="HTH lacI-type" evidence="4">
    <location>
        <begin position="6"/>
        <end position="60"/>
    </location>
</feature>
<dbReference type="PROSITE" id="PS50932">
    <property type="entry name" value="HTH_LACI_2"/>
    <property type="match status" value="1"/>
</dbReference>
<name>A0A2Z4AJX1_9BACT</name>
<organism evidence="5 6">
    <name type="scientific">Candidatus Moanibacter tarae</name>
    <dbReference type="NCBI Taxonomy" id="2200854"/>
    <lineage>
        <taxon>Bacteria</taxon>
        <taxon>Pseudomonadati</taxon>
        <taxon>Verrucomicrobiota</taxon>
        <taxon>Opitutia</taxon>
        <taxon>Puniceicoccales</taxon>
        <taxon>Puniceicoccales incertae sedis</taxon>
        <taxon>Candidatus Moanibacter</taxon>
    </lineage>
</organism>
<dbReference type="Gene3D" id="1.10.260.40">
    <property type="entry name" value="lambda repressor-like DNA-binding domains"/>
    <property type="match status" value="1"/>
</dbReference>
<accession>A0A2Z4AJX1</accession>
<keyword evidence="2" id="KW-0238">DNA-binding</keyword>
<dbReference type="SUPFAM" id="SSF47413">
    <property type="entry name" value="lambda repressor-like DNA-binding domains"/>
    <property type="match status" value="1"/>
</dbReference>
<sequence>MASGRISMQDIAEAIGVSRMTVSRALRNDPKISAGTKTRVRKACEAGGYQLDPRLSELMSHLRRTREPRSTETIAYLHLLPEKPASNPDLNEGRIFDGCRSRARELGFQLDEFPWVPSDLSVQRLAGILESRGIRGAVLRITGALPKGIGELYSRIAIATPDEVLTAFNRAVPDHFQGMSEVLKNLWKMGYRRIGFFYQDIVKDWAADLWMAAFCYRLTELKAFHRDSIKIDCLKTPELLLQWIRKFKPDAIISHLPAFEVIELVRSEGIKIPEELGVATVSWHPDQSNIAGVDQNLEYVGAAAIDMIARQLTHNESGVPSFPKKMLISSSWKSGSSIRKI</sequence>
<dbReference type="PANTHER" id="PTHR30146">
    <property type="entry name" value="LACI-RELATED TRANSCRIPTIONAL REPRESSOR"/>
    <property type="match status" value="1"/>
</dbReference>
<dbReference type="InterPro" id="IPR010982">
    <property type="entry name" value="Lambda_DNA-bd_dom_sf"/>
</dbReference>
<gene>
    <name evidence="5" type="ORF">DF168_01691</name>
</gene>
<protein>
    <recommendedName>
        <fullName evidence="4">HTH lacI-type domain-containing protein</fullName>
    </recommendedName>
</protein>
<dbReference type="Gene3D" id="3.40.50.2300">
    <property type="match status" value="1"/>
</dbReference>
<dbReference type="InterPro" id="IPR028082">
    <property type="entry name" value="Peripla_BP_I"/>
</dbReference>
<proteinExistence type="predicted"/>
<dbReference type="KEGG" id="mtar:DF168_01691"/>
<dbReference type="GO" id="GO:0000976">
    <property type="term" value="F:transcription cis-regulatory region binding"/>
    <property type="evidence" value="ECO:0007669"/>
    <property type="project" value="TreeGrafter"/>
</dbReference>
<dbReference type="Pfam" id="PF00356">
    <property type="entry name" value="LacI"/>
    <property type="match status" value="1"/>
</dbReference>
<dbReference type="Pfam" id="PF13377">
    <property type="entry name" value="Peripla_BP_3"/>
    <property type="match status" value="1"/>
</dbReference>
<dbReference type="InterPro" id="IPR000843">
    <property type="entry name" value="HTH_LacI"/>
</dbReference>
<dbReference type="GO" id="GO:0003700">
    <property type="term" value="F:DNA-binding transcription factor activity"/>
    <property type="evidence" value="ECO:0007669"/>
    <property type="project" value="TreeGrafter"/>
</dbReference>
<dbReference type="EMBL" id="CP029803">
    <property type="protein sequence ID" value="AWT60477.1"/>
    <property type="molecule type" value="Genomic_DNA"/>
</dbReference>
<evidence type="ECO:0000313" key="6">
    <source>
        <dbReference type="Proteomes" id="UP000247465"/>
    </source>
</evidence>
<evidence type="ECO:0000313" key="5">
    <source>
        <dbReference type="EMBL" id="AWT60477.1"/>
    </source>
</evidence>
<dbReference type="PANTHER" id="PTHR30146:SF24">
    <property type="entry name" value="XYLOSE OPERON REGULATORY PROTEIN"/>
    <property type="match status" value="1"/>
</dbReference>
<evidence type="ECO:0000259" key="4">
    <source>
        <dbReference type="PROSITE" id="PS50932"/>
    </source>
</evidence>
<dbReference type="InterPro" id="IPR046335">
    <property type="entry name" value="LacI/GalR-like_sensor"/>
</dbReference>
<dbReference type="Proteomes" id="UP000247465">
    <property type="component" value="Chromosome"/>
</dbReference>
<dbReference type="SMART" id="SM00354">
    <property type="entry name" value="HTH_LACI"/>
    <property type="match status" value="1"/>
</dbReference>
<evidence type="ECO:0000256" key="3">
    <source>
        <dbReference type="ARBA" id="ARBA00023163"/>
    </source>
</evidence>
<keyword evidence="3" id="KW-0804">Transcription</keyword>
<evidence type="ECO:0000256" key="1">
    <source>
        <dbReference type="ARBA" id="ARBA00023015"/>
    </source>
</evidence>
<dbReference type="SUPFAM" id="SSF53822">
    <property type="entry name" value="Periplasmic binding protein-like I"/>
    <property type="match status" value="1"/>
</dbReference>
<evidence type="ECO:0000256" key="2">
    <source>
        <dbReference type="ARBA" id="ARBA00023125"/>
    </source>
</evidence>